<evidence type="ECO:0000313" key="7">
    <source>
        <dbReference type="Proteomes" id="UP001219956"/>
    </source>
</evidence>
<evidence type="ECO:0000256" key="2">
    <source>
        <dbReference type="PROSITE-ProRule" id="PRU00284"/>
    </source>
</evidence>
<dbReference type="Pfam" id="PF00015">
    <property type="entry name" value="MCPsignal"/>
    <property type="match status" value="1"/>
</dbReference>
<keyword evidence="1 2" id="KW-0807">Transducer</keyword>
<dbReference type="PANTHER" id="PTHR32089">
    <property type="entry name" value="METHYL-ACCEPTING CHEMOTAXIS PROTEIN MCPB"/>
    <property type="match status" value="1"/>
</dbReference>
<evidence type="ECO:0000256" key="4">
    <source>
        <dbReference type="SAM" id="Phobius"/>
    </source>
</evidence>
<evidence type="ECO:0000256" key="3">
    <source>
        <dbReference type="SAM" id="MobiDB-lite"/>
    </source>
</evidence>
<name>A0ABT5J094_9NEIS</name>
<dbReference type="InterPro" id="IPR004089">
    <property type="entry name" value="MCPsignal_dom"/>
</dbReference>
<dbReference type="Gene3D" id="1.10.287.950">
    <property type="entry name" value="Methyl-accepting chemotaxis protein"/>
    <property type="match status" value="1"/>
</dbReference>
<dbReference type="EMBL" id="JAQQLF010000015">
    <property type="protein sequence ID" value="MDC7718097.1"/>
    <property type="molecule type" value="Genomic_DNA"/>
</dbReference>
<feature type="domain" description="Methyl-accepting transducer" evidence="5">
    <location>
        <begin position="155"/>
        <end position="320"/>
    </location>
</feature>
<dbReference type="SMART" id="SM00283">
    <property type="entry name" value="MA"/>
    <property type="match status" value="1"/>
</dbReference>
<feature type="region of interest" description="Disordered" evidence="3">
    <location>
        <begin position="357"/>
        <end position="380"/>
    </location>
</feature>
<feature type="transmembrane region" description="Helical" evidence="4">
    <location>
        <begin position="12"/>
        <end position="45"/>
    </location>
</feature>
<organism evidence="6 7">
    <name type="scientific">Vogesella aquatica</name>
    <dbReference type="NCBI Taxonomy" id="2984206"/>
    <lineage>
        <taxon>Bacteria</taxon>
        <taxon>Pseudomonadati</taxon>
        <taxon>Pseudomonadota</taxon>
        <taxon>Betaproteobacteria</taxon>
        <taxon>Neisseriales</taxon>
        <taxon>Chromobacteriaceae</taxon>
        <taxon>Vogesella</taxon>
    </lineage>
</organism>
<keyword evidence="7" id="KW-1185">Reference proteome</keyword>
<dbReference type="SUPFAM" id="SSF58104">
    <property type="entry name" value="Methyl-accepting chemotaxis protein (MCP) signaling domain"/>
    <property type="match status" value="1"/>
</dbReference>
<sequence length="380" mass="40942">MLSLQKNTPHIAYLAGSAVLGPLLVWVAGSAWWLAAVLFVVPVLAICLLPGPPADGNEAEPPGLPEPAQPPYWPEAGRLVSQVLPLWSGQVQLAACQVEDAIGKLAARFASMNDIIRQSLGDKSAGISDFAKLEQAEHKLLQTLKVLDESVTKRNQLIERITQLQGHTQKLQDMAESVSFIAGQTNLLALNAAIEAARAGEAGRGFAVVADEVRKLSMQSNDTGKSMASAVEQIVGELESAAQRAQQLGQEEKTLMGEASSSVTDVIQTYQHVTHELKDSQQSLSASGSHVRDEIQDVLVNLQFQDRISQILGHVMADMQRLESTLNDAVQAPDGQLPPVPDTRKWLAELKKTYTTHEQHSLHSGGKAQGGSASEEVTFF</sequence>
<comment type="caution">
    <text evidence="6">The sequence shown here is derived from an EMBL/GenBank/DDBJ whole genome shotgun (WGS) entry which is preliminary data.</text>
</comment>
<reference evidence="6 7" key="1">
    <citation type="submission" date="2023-01" db="EMBL/GenBank/DDBJ databases">
        <title>Novel species of the genus Vogesella isolated from rivers.</title>
        <authorList>
            <person name="Lu H."/>
        </authorList>
    </citation>
    <scope>NUCLEOTIDE SEQUENCE [LARGE SCALE GENOMIC DNA]</scope>
    <source>
        <strain evidence="6 7">DC21W</strain>
    </source>
</reference>
<dbReference type="PANTHER" id="PTHR32089:SF112">
    <property type="entry name" value="LYSOZYME-LIKE PROTEIN-RELATED"/>
    <property type="match status" value="1"/>
</dbReference>
<keyword evidence="4" id="KW-1133">Transmembrane helix</keyword>
<keyword evidence="4" id="KW-0812">Transmembrane</keyword>
<accession>A0ABT5J094</accession>
<dbReference type="RefSeq" id="WP_272752394.1">
    <property type="nucleotide sequence ID" value="NZ_JAQQLF010000015.1"/>
</dbReference>
<gene>
    <name evidence="6" type="ORF">PQU95_12835</name>
</gene>
<keyword evidence="4" id="KW-0472">Membrane</keyword>
<protein>
    <submittedName>
        <fullName evidence="6">Methyl-accepting chemotaxis protein</fullName>
    </submittedName>
</protein>
<evidence type="ECO:0000313" key="6">
    <source>
        <dbReference type="EMBL" id="MDC7718097.1"/>
    </source>
</evidence>
<evidence type="ECO:0000259" key="5">
    <source>
        <dbReference type="PROSITE" id="PS50111"/>
    </source>
</evidence>
<evidence type="ECO:0000256" key="1">
    <source>
        <dbReference type="ARBA" id="ARBA00023224"/>
    </source>
</evidence>
<dbReference type="PROSITE" id="PS50111">
    <property type="entry name" value="CHEMOTAXIS_TRANSDUC_2"/>
    <property type="match status" value="1"/>
</dbReference>
<dbReference type="Proteomes" id="UP001219956">
    <property type="component" value="Unassembled WGS sequence"/>
</dbReference>
<proteinExistence type="predicted"/>